<dbReference type="PROSITE" id="PS51257">
    <property type="entry name" value="PROKAR_LIPOPROTEIN"/>
    <property type="match status" value="1"/>
</dbReference>
<comment type="caution">
    <text evidence="7">The sequence shown here is derived from an EMBL/GenBank/DDBJ whole genome shotgun (WGS) entry which is preliminary data.</text>
</comment>
<name>A0A374NWP6_9FIRM</name>
<dbReference type="Proteomes" id="UP000263014">
    <property type="component" value="Unassembled WGS sequence"/>
</dbReference>
<protein>
    <submittedName>
        <fullName evidence="7">Extracellular solute-binding protein</fullName>
    </submittedName>
</protein>
<evidence type="ECO:0000256" key="4">
    <source>
        <dbReference type="ARBA" id="ARBA00023139"/>
    </source>
</evidence>
<gene>
    <name evidence="7" type="ORF">DXD79_33470</name>
</gene>
<keyword evidence="2 6" id="KW-0732">Signal</keyword>
<keyword evidence="3" id="KW-0472">Membrane</keyword>
<dbReference type="InterPro" id="IPR006059">
    <property type="entry name" value="SBP"/>
</dbReference>
<evidence type="ECO:0000256" key="5">
    <source>
        <dbReference type="ARBA" id="ARBA00023288"/>
    </source>
</evidence>
<evidence type="ECO:0000313" key="7">
    <source>
        <dbReference type="EMBL" id="RGI94237.1"/>
    </source>
</evidence>
<keyword evidence="1" id="KW-1003">Cell membrane</keyword>
<evidence type="ECO:0000256" key="1">
    <source>
        <dbReference type="ARBA" id="ARBA00022475"/>
    </source>
</evidence>
<dbReference type="AlphaFoldDB" id="A0A374NWP6"/>
<keyword evidence="4" id="KW-0564">Palmitate</keyword>
<organism evidence="7 8">
    <name type="scientific">Hungatella hathewayi</name>
    <dbReference type="NCBI Taxonomy" id="154046"/>
    <lineage>
        <taxon>Bacteria</taxon>
        <taxon>Bacillati</taxon>
        <taxon>Bacillota</taxon>
        <taxon>Clostridia</taxon>
        <taxon>Lachnospirales</taxon>
        <taxon>Lachnospiraceae</taxon>
        <taxon>Hungatella</taxon>
    </lineage>
</organism>
<proteinExistence type="predicted"/>
<evidence type="ECO:0000256" key="6">
    <source>
        <dbReference type="SAM" id="SignalP"/>
    </source>
</evidence>
<dbReference type="Pfam" id="PF01547">
    <property type="entry name" value="SBP_bac_1"/>
    <property type="match status" value="1"/>
</dbReference>
<feature type="chain" id="PRO_5038839465" evidence="6">
    <location>
        <begin position="20"/>
        <end position="435"/>
    </location>
</feature>
<accession>A0A374NWP6</accession>
<dbReference type="EMBL" id="QSON01000040">
    <property type="protein sequence ID" value="RGI94237.1"/>
    <property type="molecule type" value="Genomic_DNA"/>
</dbReference>
<evidence type="ECO:0000256" key="2">
    <source>
        <dbReference type="ARBA" id="ARBA00022729"/>
    </source>
</evidence>
<evidence type="ECO:0000313" key="8">
    <source>
        <dbReference type="Proteomes" id="UP000263014"/>
    </source>
</evidence>
<evidence type="ECO:0000256" key="3">
    <source>
        <dbReference type="ARBA" id="ARBA00023136"/>
    </source>
</evidence>
<dbReference type="Gene3D" id="3.40.190.10">
    <property type="entry name" value="Periplasmic binding protein-like II"/>
    <property type="match status" value="2"/>
</dbReference>
<dbReference type="RefSeq" id="WP_117633710.1">
    <property type="nucleotide sequence ID" value="NZ_QSON01000040.1"/>
</dbReference>
<dbReference type="PANTHER" id="PTHR43649:SF33">
    <property type="entry name" value="POLYGALACTURONAN_RHAMNOGALACTURONAN-BINDING PROTEIN YTCQ"/>
    <property type="match status" value="1"/>
</dbReference>
<keyword evidence="5" id="KW-0449">Lipoprotein</keyword>
<dbReference type="SUPFAM" id="SSF53850">
    <property type="entry name" value="Periplasmic binding protein-like II"/>
    <property type="match status" value="1"/>
</dbReference>
<dbReference type="PANTHER" id="PTHR43649">
    <property type="entry name" value="ARABINOSE-BINDING PROTEIN-RELATED"/>
    <property type="match status" value="1"/>
</dbReference>
<dbReference type="InterPro" id="IPR050490">
    <property type="entry name" value="Bact_solute-bd_prot1"/>
</dbReference>
<sequence length="435" mass="48275">MKRKWMAGLLTAAVVMGLAGCGSGNKTEPAGTTAGEAAAETTKEAADQKEAEQEKVELELFLSKTEIQPVMEELAKKFEEENPNIKINITVTSDGRTVLQTRLSTNEMPDLLNTYPAEQFYKDMFREGIMIDISDQEFLNQVSQESRDMTVCDGKYYALPYSVSAFGIYCNNRLFEQQGIELPTTYEELIAACDKFQAAGIQPMVSIDKELGNIAQRFERLVGVINNDSNSEFEKIAKGEIKAEDSVALNTIADVMYKLYGYSGDDSLGVDSNIGYAAMANEEAAMMLCGTWGLTTLRNNNPDVDVVLIPFPNPTGEKTNVPINVDCSFSVCTNTKHPEEATKFLEFLSRTENAQTYCDADGNPNLIKGVEYKVSEHEQINAAIQSGDTFLTAVNFWPNSLREELRTPVQQLFIDGDKEEFLQSCDTAIKSFYNQ</sequence>
<feature type="signal peptide" evidence="6">
    <location>
        <begin position="1"/>
        <end position="19"/>
    </location>
</feature>
<reference evidence="7 8" key="1">
    <citation type="submission" date="2018-08" db="EMBL/GenBank/DDBJ databases">
        <title>A genome reference for cultivated species of the human gut microbiota.</title>
        <authorList>
            <person name="Zou Y."/>
            <person name="Xue W."/>
            <person name="Luo G."/>
        </authorList>
    </citation>
    <scope>NUCLEOTIDE SEQUENCE [LARGE SCALE GENOMIC DNA]</scope>
    <source>
        <strain evidence="7 8">TM09-12</strain>
    </source>
</reference>